<proteinExistence type="predicted"/>
<accession>A0ABR1WXN1</accession>
<dbReference type="GeneID" id="92040256"/>
<dbReference type="InterPro" id="IPR011990">
    <property type="entry name" value="TPR-like_helical_dom_sf"/>
</dbReference>
<evidence type="ECO:0000313" key="2">
    <source>
        <dbReference type="EMBL" id="KAK8087920.1"/>
    </source>
</evidence>
<dbReference type="PANTHER" id="PTHR19959">
    <property type="entry name" value="KINESIN LIGHT CHAIN"/>
    <property type="match status" value="1"/>
</dbReference>
<dbReference type="InterPro" id="IPR012344">
    <property type="entry name" value="Matrix_HIV/RSV_N"/>
</dbReference>
<dbReference type="RefSeq" id="XP_066670814.1">
    <property type="nucleotide sequence ID" value="XM_066807196.1"/>
</dbReference>
<dbReference type="Gene3D" id="1.25.40.10">
    <property type="entry name" value="Tetratricopeptide repeat domain"/>
    <property type="match status" value="1"/>
</dbReference>
<name>A0ABR1WXN1_9PEZI</name>
<protein>
    <submittedName>
        <fullName evidence="2">CHAT domain-containing protein</fullName>
    </submittedName>
</protein>
<dbReference type="PANTHER" id="PTHR19959:SF119">
    <property type="entry name" value="FUNGAL LIPASE-LIKE DOMAIN-CONTAINING PROTEIN"/>
    <property type="match status" value="1"/>
</dbReference>
<keyword evidence="3" id="KW-1185">Reference proteome</keyword>
<organism evidence="2 3">
    <name type="scientific">Apiospora hydei</name>
    <dbReference type="NCBI Taxonomy" id="1337664"/>
    <lineage>
        <taxon>Eukaryota</taxon>
        <taxon>Fungi</taxon>
        <taxon>Dikarya</taxon>
        <taxon>Ascomycota</taxon>
        <taxon>Pezizomycotina</taxon>
        <taxon>Sordariomycetes</taxon>
        <taxon>Xylariomycetidae</taxon>
        <taxon>Amphisphaeriales</taxon>
        <taxon>Apiosporaceae</taxon>
        <taxon>Apiospora</taxon>
    </lineage>
</organism>
<dbReference type="InterPro" id="IPR024983">
    <property type="entry name" value="CHAT_dom"/>
</dbReference>
<feature type="domain" description="CHAT" evidence="1">
    <location>
        <begin position="834"/>
        <end position="1148"/>
    </location>
</feature>
<dbReference type="Pfam" id="PF12770">
    <property type="entry name" value="CHAT"/>
    <property type="match status" value="1"/>
</dbReference>
<sequence>MDDLNQPVHMTDRAIGATHGHHPDLSRQLNNLSIGLGNRFLRTGSIGYLNQAIQVAERAVGATSIDHPGLAGRLSSLATGLGNRFLMTGTLDDLNRAIQVAEKAVEATPNDHADLAGRLNTLGNLLGSRFSCLGGTNDLNRAIQVAEQVVETTPDGHSDLFERLSNLGLRLRDRSGRTGSMDDLTKAIQVAEQAVQLTSYGHPELPRGLSHLGIWLRARFERTGSLDDLNRAVRVVEQAVKLTPNNHPDFVRRLNNLGGLLGDRSSGTGNQDDLNRAIRAAEQIVRVAPANHPDLAGWLNNLGNYLGKRSFGTRRIEDLCKAIQVMDQAVSVIPNGHPNRAPLLKNLGFWLGSKFSRTGSMDDLNRAIEVSEQAMQSIPDDHPDLAKGLCSLGNWLGHRFLRTGNIGDLNRAIRIAEKAVERTPDDSPDLAGRLSTFGSLLGTEFSRNGGMENLNRAIQMTEKAVKLTSDDHPELAGRLSNLGPLLGKRFSTMGSMDDLNRAIQVTEKAVKITHNDDIELGGWLSDLGIFLGDRFSRTGDMDDLNRAVQVTEKGIKLTPQDHPELAGRLNNLGDRLGHRFSKEGSMEDLQKSQSCFLEALNATSAPLSERIKSGRTLLLFSEFLHEPRKSLEIAHKTIELVPLLTCRSLLNTDKEALLHQTAGLASDAAAFALQAGEDMFTAIELLETGRGLLLSSAYDLRTDVSSLENVSPRLAADFTVLQNKLDTPVSSTRMLVTDEYAIRLVDEEGRQRRGAAAIIDAVIKEIRCQPGLERFLRCPSENDMCKAAEDGPIVIVNTSIHRCDAIIIEKPGIRALPLPLRRSDIEKWDSESLETLQMLWDRIVQPVLNTLGFTQAPPNGRWPRVWWIPTGPLARFPLHAAGDHLGGRPNTTLDRVISSYSSSIRAIMHCHQHPFREMAIGEKVALVSMEETPQQTQLQNALHETTAVEQICKSMGLSPIRPKRQRKEVLSALSDCSLFHFAGHGGTSASPLQSYLLLEDWVQDPLVVDDVLGINLSFRPPFLAYLSACGTGQVRNERLIDEGLHLTAAYQLAGFRHVIGTLWNVDDKLCVDMASIFYMAFQDKGMNDQAVSKGLHFAIRELRERWRYQMGKHGNVKNTGIRDERDAVIRDEKVGEMPALWAPYVHFGV</sequence>
<dbReference type="Gene3D" id="1.10.150.90">
    <property type="entry name" value="Immunodeficiency lentiviruses, gag gene matrix protein p17"/>
    <property type="match status" value="5"/>
</dbReference>
<dbReference type="Proteomes" id="UP001433268">
    <property type="component" value="Unassembled WGS sequence"/>
</dbReference>
<dbReference type="EMBL" id="JAQQWN010000004">
    <property type="protein sequence ID" value="KAK8087920.1"/>
    <property type="molecule type" value="Genomic_DNA"/>
</dbReference>
<evidence type="ECO:0000313" key="3">
    <source>
        <dbReference type="Proteomes" id="UP001433268"/>
    </source>
</evidence>
<dbReference type="SUPFAM" id="SSF48452">
    <property type="entry name" value="TPR-like"/>
    <property type="match status" value="1"/>
</dbReference>
<comment type="caution">
    <text evidence="2">The sequence shown here is derived from an EMBL/GenBank/DDBJ whole genome shotgun (WGS) entry which is preliminary data.</text>
</comment>
<evidence type="ECO:0000259" key="1">
    <source>
        <dbReference type="Pfam" id="PF12770"/>
    </source>
</evidence>
<gene>
    <name evidence="2" type="ORF">PG997_002881</name>
</gene>
<reference evidence="2 3" key="1">
    <citation type="submission" date="2023-01" db="EMBL/GenBank/DDBJ databases">
        <title>Analysis of 21 Apiospora genomes using comparative genomics revels a genus with tremendous synthesis potential of carbohydrate active enzymes and secondary metabolites.</title>
        <authorList>
            <person name="Sorensen T."/>
        </authorList>
    </citation>
    <scope>NUCLEOTIDE SEQUENCE [LARGE SCALE GENOMIC DNA]</scope>
    <source>
        <strain evidence="2 3">CBS 114990</strain>
    </source>
</reference>